<protein>
    <submittedName>
        <fullName evidence="1">Uncharacterized protein</fullName>
    </submittedName>
</protein>
<gene>
    <name evidence="1" type="ORF">K435DRAFT_167619</name>
</gene>
<evidence type="ECO:0000313" key="2">
    <source>
        <dbReference type="Proteomes" id="UP000297245"/>
    </source>
</evidence>
<evidence type="ECO:0000313" key="1">
    <source>
        <dbReference type="EMBL" id="THU94206.1"/>
    </source>
</evidence>
<sequence>MTENHFQCMIIKTLGCDFFYTGGGLSTKLDKQSDYESDEGYKQALKKKDSKRTGVLRENTGI</sequence>
<reference evidence="1 2" key="1">
    <citation type="journal article" date="2019" name="Nat. Ecol. Evol.">
        <title>Megaphylogeny resolves global patterns of mushroom evolution.</title>
        <authorList>
            <person name="Varga T."/>
            <person name="Krizsan K."/>
            <person name="Foldi C."/>
            <person name="Dima B."/>
            <person name="Sanchez-Garcia M."/>
            <person name="Sanchez-Ramirez S."/>
            <person name="Szollosi G.J."/>
            <person name="Szarkandi J.G."/>
            <person name="Papp V."/>
            <person name="Albert L."/>
            <person name="Andreopoulos W."/>
            <person name="Angelini C."/>
            <person name="Antonin V."/>
            <person name="Barry K.W."/>
            <person name="Bougher N.L."/>
            <person name="Buchanan P."/>
            <person name="Buyck B."/>
            <person name="Bense V."/>
            <person name="Catcheside P."/>
            <person name="Chovatia M."/>
            <person name="Cooper J."/>
            <person name="Damon W."/>
            <person name="Desjardin D."/>
            <person name="Finy P."/>
            <person name="Geml J."/>
            <person name="Haridas S."/>
            <person name="Hughes K."/>
            <person name="Justo A."/>
            <person name="Karasinski D."/>
            <person name="Kautmanova I."/>
            <person name="Kiss B."/>
            <person name="Kocsube S."/>
            <person name="Kotiranta H."/>
            <person name="LaButti K.M."/>
            <person name="Lechner B.E."/>
            <person name="Liimatainen K."/>
            <person name="Lipzen A."/>
            <person name="Lukacs Z."/>
            <person name="Mihaltcheva S."/>
            <person name="Morgado L.N."/>
            <person name="Niskanen T."/>
            <person name="Noordeloos M.E."/>
            <person name="Ohm R.A."/>
            <person name="Ortiz-Santana B."/>
            <person name="Ovrebo C."/>
            <person name="Racz N."/>
            <person name="Riley R."/>
            <person name="Savchenko A."/>
            <person name="Shiryaev A."/>
            <person name="Soop K."/>
            <person name="Spirin V."/>
            <person name="Szebenyi C."/>
            <person name="Tomsovsky M."/>
            <person name="Tulloss R.E."/>
            <person name="Uehling J."/>
            <person name="Grigoriev I.V."/>
            <person name="Vagvolgyi C."/>
            <person name="Papp T."/>
            <person name="Martin F.M."/>
            <person name="Miettinen O."/>
            <person name="Hibbett D.S."/>
            <person name="Nagy L.G."/>
        </authorList>
    </citation>
    <scope>NUCLEOTIDE SEQUENCE [LARGE SCALE GENOMIC DNA]</scope>
    <source>
        <strain evidence="1 2">CBS 962.96</strain>
    </source>
</reference>
<accession>A0A4S8LWX3</accession>
<organism evidence="1 2">
    <name type="scientific">Dendrothele bispora (strain CBS 962.96)</name>
    <dbReference type="NCBI Taxonomy" id="1314807"/>
    <lineage>
        <taxon>Eukaryota</taxon>
        <taxon>Fungi</taxon>
        <taxon>Dikarya</taxon>
        <taxon>Basidiomycota</taxon>
        <taxon>Agaricomycotina</taxon>
        <taxon>Agaricomycetes</taxon>
        <taxon>Agaricomycetidae</taxon>
        <taxon>Agaricales</taxon>
        <taxon>Agaricales incertae sedis</taxon>
        <taxon>Dendrothele</taxon>
    </lineage>
</organism>
<dbReference type="AlphaFoldDB" id="A0A4S8LWX3"/>
<name>A0A4S8LWX3_DENBC</name>
<proteinExistence type="predicted"/>
<dbReference type="EMBL" id="ML179230">
    <property type="protein sequence ID" value="THU94206.1"/>
    <property type="molecule type" value="Genomic_DNA"/>
</dbReference>
<keyword evidence="2" id="KW-1185">Reference proteome</keyword>
<dbReference type="Proteomes" id="UP000297245">
    <property type="component" value="Unassembled WGS sequence"/>
</dbReference>